<dbReference type="InterPro" id="IPR019109">
    <property type="entry name" value="MamF_MmsF"/>
</dbReference>
<dbReference type="Proteomes" id="UP000280819">
    <property type="component" value="Unassembled WGS sequence"/>
</dbReference>
<dbReference type="RefSeq" id="WP_124845764.1">
    <property type="nucleotide sequence ID" value="NZ_JAUNKP010000003.1"/>
</dbReference>
<dbReference type="InterPro" id="IPR012551">
    <property type="entry name" value="DUF1707_SHOCT-like"/>
</dbReference>
<keyword evidence="2 5" id="KW-0812">Transmembrane</keyword>
<reference evidence="7 8" key="1">
    <citation type="submission" date="2018-11" db="EMBL/GenBank/DDBJ databases">
        <title>Genomes From Bacteria Associated with the Canine Oral Cavity: a Test Case for Automated Genome-Based Taxonomic Assignment.</title>
        <authorList>
            <person name="Coil D.A."/>
            <person name="Jospin G."/>
            <person name="Darling A.E."/>
            <person name="Wallis C."/>
            <person name="Davis I.J."/>
            <person name="Harris S."/>
            <person name="Eisen J.A."/>
            <person name="Holcombe L.J."/>
            <person name="O'Flynn C."/>
        </authorList>
    </citation>
    <scope>NUCLEOTIDE SEQUENCE [LARGE SCALE GENOMIC DNA]</scope>
    <source>
        <strain evidence="7 8">OH887_COT-365</strain>
    </source>
</reference>
<evidence type="ECO:0000313" key="7">
    <source>
        <dbReference type="EMBL" id="RRD03487.1"/>
    </source>
</evidence>
<dbReference type="Pfam" id="PF08044">
    <property type="entry name" value="DUF1707"/>
    <property type="match status" value="1"/>
</dbReference>
<evidence type="ECO:0000259" key="6">
    <source>
        <dbReference type="Pfam" id="PF08044"/>
    </source>
</evidence>
<sequence length="182" mass="19599">MPETIPESTLDHAIDRVQRAYADGRITESDLEHRLDLILTANSLSQVRLAIADLPASPVVPATTTRMVTPVTSGRSEAGMLIHLSALISGPILPALAYMAAEAGSPAHREATKALNFQLLAIPVFMAVSLMAVIGLELPAALWGITWLALTILGAVKAHHGEEWENPITRVTGFRPVRDSRR</sequence>
<evidence type="ECO:0000256" key="3">
    <source>
        <dbReference type="ARBA" id="ARBA00022989"/>
    </source>
</evidence>
<organism evidence="7 8">
    <name type="scientific">Arachnia propionica</name>
    <dbReference type="NCBI Taxonomy" id="1750"/>
    <lineage>
        <taxon>Bacteria</taxon>
        <taxon>Bacillati</taxon>
        <taxon>Actinomycetota</taxon>
        <taxon>Actinomycetes</taxon>
        <taxon>Propionibacteriales</taxon>
        <taxon>Propionibacteriaceae</taxon>
        <taxon>Arachnia</taxon>
    </lineage>
</organism>
<gene>
    <name evidence="7" type="ORF">EII34_13860</name>
</gene>
<dbReference type="AlphaFoldDB" id="A0A3P1T1W3"/>
<dbReference type="OrthoDB" id="3734539at2"/>
<name>A0A3P1T1W3_9ACTN</name>
<protein>
    <submittedName>
        <fullName evidence="7">DUF1707 and DUF4870 domain-containing protein</fullName>
    </submittedName>
</protein>
<keyword evidence="3 5" id="KW-1133">Transmembrane helix</keyword>
<evidence type="ECO:0000256" key="5">
    <source>
        <dbReference type="SAM" id="Phobius"/>
    </source>
</evidence>
<accession>A0A3P1T1W3</accession>
<dbReference type="EMBL" id="RQZG01000019">
    <property type="protein sequence ID" value="RRD03487.1"/>
    <property type="molecule type" value="Genomic_DNA"/>
</dbReference>
<dbReference type="Pfam" id="PF09685">
    <property type="entry name" value="MamF_MmsF"/>
    <property type="match status" value="1"/>
</dbReference>
<evidence type="ECO:0000256" key="2">
    <source>
        <dbReference type="ARBA" id="ARBA00022692"/>
    </source>
</evidence>
<evidence type="ECO:0000256" key="1">
    <source>
        <dbReference type="ARBA" id="ARBA00004141"/>
    </source>
</evidence>
<keyword evidence="4 5" id="KW-0472">Membrane</keyword>
<proteinExistence type="predicted"/>
<feature type="domain" description="DUF1707" evidence="6">
    <location>
        <begin position="11"/>
        <end position="55"/>
    </location>
</feature>
<comment type="subcellular location">
    <subcellularLocation>
        <location evidence="1">Membrane</location>
        <topology evidence="1">Multi-pass membrane protein</topology>
    </subcellularLocation>
</comment>
<evidence type="ECO:0000313" key="8">
    <source>
        <dbReference type="Proteomes" id="UP000280819"/>
    </source>
</evidence>
<feature type="transmembrane region" description="Helical" evidence="5">
    <location>
        <begin position="113"/>
        <end position="134"/>
    </location>
</feature>
<feature type="transmembrane region" description="Helical" evidence="5">
    <location>
        <begin position="80"/>
        <end position="101"/>
    </location>
</feature>
<comment type="caution">
    <text evidence="7">The sequence shown here is derived from an EMBL/GenBank/DDBJ whole genome shotgun (WGS) entry which is preliminary data.</text>
</comment>
<evidence type="ECO:0000256" key="4">
    <source>
        <dbReference type="ARBA" id="ARBA00023136"/>
    </source>
</evidence>